<evidence type="ECO:0000313" key="3">
    <source>
        <dbReference type="Proteomes" id="UP001595630"/>
    </source>
</evidence>
<accession>A0ABV7T788</accession>
<reference evidence="3" key="1">
    <citation type="journal article" date="2019" name="Int. J. Syst. Evol. Microbiol.">
        <title>The Global Catalogue of Microorganisms (GCM) 10K type strain sequencing project: providing services to taxonomists for standard genome sequencing and annotation.</title>
        <authorList>
            <consortium name="The Broad Institute Genomics Platform"/>
            <consortium name="The Broad Institute Genome Sequencing Center for Infectious Disease"/>
            <person name="Wu L."/>
            <person name="Ma J."/>
        </authorList>
    </citation>
    <scope>NUCLEOTIDE SEQUENCE [LARGE SCALE GENOMIC DNA]</scope>
    <source>
        <strain evidence="3">KCTC 42447</strain>
    </source>
</reference>
<dbReference type="RefSeq" id="WP_386365226.1">
    <property type="nucleotide sequence ID" value="NZ_JBHRXZ010000022.1"/>
</dbReference>
<dbReference type="EMBL" id="JBHRXZ010000022">
    <property type="protein sequence ID" value="MFC3608574.1"/>
    <property type="molecule type" value="Genomic_DNA"/>
</dbReference>
<gene>
    <name evidence="2" type="ORF">ACFOMF_12370</name>
</gene>
<feature type="transmembrane region" description="Helical" evidence="1">
    <location>
        <begin position="41"/>
        <end position="63"/>
    </location>
</feature>
<name>A0ABV7T788_9GAMM</name>
<organism evidence="2 3">
    <name type="scientific">Stutzerimonas tarimensis</name>
    <dbReference type="NCBI Taxonomy" id="1507735"/>
    <lineage>
        <taxon>Bacteria</taxon>
        <taxon>Pseudomonadati</taxon>
        <taxon>Pseudomonadota</taxon>
        <taxon>Gammaproteobacteria</taxon>
        <taxon>Pseudomonadales</taxon>
        <taxon>Pseudomonadaceae</taxon>
        <taxon>Stutzerimonas</taxon>
    </lineage>
</organism>
<sequence length="109" mass="12227">MQKSSAMSAVRPPVDRAMPSYKTCAPLLGIVPRSRFGKLMFGWAMANVVLTLLPLFIGIGNSAQMVGNILPGTIFYSYVVFTSNCLFAWVFYLRRARPWADSEMNKDDR</sequence>
<keyword evidence="1" id="KW-0812">Transmembrane</keyword>
<evidence type="ECO:0000313" key="2">
    <source>
        <dbReference type="EMBL" id="MFC3608574.1"/>
    </source>
</evidence>
<proteinExistence type="predicted"/>
<evidence type="ECO:0000256" key="1">
    <source>
        <dbReference type="SAM" id="Phobius"/>
    </source>
</evidence>
<keyword evidence="1" id="KW-0472">Membrane</keyword>
<keyword evidence="1" id="KW-1133">Transmembrane helix</keyword>
<evidence type="ECO:0008006" key="4">
    <source>
        <dbReference type="Google" id="ProtNLM"/>
    </source>
</evidence>
<feature type="transmembrane region" description="Helical" evidence="1">
    <location>
        <begin position="75"/>
        <end position="93"/>
    </location>
</feature>
<comment type="caution">
    <text evidence="2">The sequence shown here is derived from an EMBL/GenBank/DDBJ whole genome shotgun (WGS) entry which is preliminary data.</text>
</comment>
<dbReference type="Proteomes" id="UP001595630">
    <property type="component" value="Unassembled WGS sequence"/>
</dbReference>
<protein>
    <recommendedName>
        <fullName evidence="4">DUF4212 domain-containing protein</fullName>
    </recommendedName>
</protein>
<keyword evidence="3" id="KW-1185">Reference proteome</keyword>